<evidence type="ECO:0000313" key="11">
    <source>
        <dbReference type="EMBL" id="MBE9115057.1"/>
    </source>
</evidence>
<evidence type="ECO:0000259" key="10">
    <source>
        <dbReference type="PROSITE" id="PS50113"/>
    </source>
</evidence>
<reference evidence="11" key="1">
    <citation type="submission" date="2020-10" db="EMBL/GenBank/DDBJ databases">
        <authorList>
            <person name="Castelo-Branco R."/>
            <person name="Eusebio N."/>
            <person name="Adriana R."/>
            <person name="Vieira A."/>
            <person name="Brugerolle De Fraissinette N."/>
            <person name="Rezende De Castro R."/>
            <person name="Schneider M.P."/>
            <person name="Vasconcelos V."/>
            <person name="Leao P.N."/>
        </authorList>
    </citation>
    <scope>NUCLEOTIDE SEQUENCE</scope>
    <source>
        <strain evidence="11">LEGE 07157</strain>
    </source>
</reference>
<feature type="coiled-coil region" evidence="7">
    <location>
        <begin position="657"/>
        <end position="691"/>
    </location>
</feature>
<evidence type="ECO:0000313" key="12">
    <source>
        <dbReference type="Proteomes" id="UP000654482"/>
    </source>
</evidence>
<gene>
    <name evidence="11" type="ORF">IQ249_04005</name>
</gene>
<dbReference type="NCBIfam" id="TIGR00229">
    <property type="entry name" value="sensory_box"/>
    <property type="match status" value="4"/>
</dbReference>
<evidence type="ECO:0000256" key="6">
    <source>
        <dbReference type="ARBA" id="ARBA00023012"/>
    </source>
</evidence>
<dbReference type="SUPFAM" id="SSF55785">
    <property type="entry name" value="PYP-like sensor domain (PAS domain)"/>
    <property type="match status" value="5"/>
</dbReference>
<feature type="domain" description="PAS" evidence="9">
    <location>
        <begin position="165"/>
        <end position="240"/>
    </location>
</feature>
<dbReference type="Pfam" id="PF13426">
    <property type="entry name" value="PAS_9"/>
    <property type="match status" value="1"/>
</dbReference>
<feature type="domain" description="Histidine kinase" evidence="8">
    <location>
        <begin position="700"/>
        <end position="954"/>
    </location>
</feature>
<evidence type="ECO:0000256" key="5">
    <source>
        <dbReference type="ARBA" id="ARBA00022777"/>
    </source>
</evidence>
<dbReference type="InterPro" id="IPR003594">
    <property type="entry name" value="HATPase_dom"/>
</dbReference>
<dbReference type="EMBL" id="JADEWZ010000004">
    <property type="protein sequence ID" value="MBE9115057.1"/>
    <property type="molecule type" value="Genomic_DNA"/>
</dbReference>
<dbReference type="InterPro" id="IPR052162">
    <property type="entry name" value="Sensor_kinase/Photoreceptor"/>
</dbReference>
<feature type="domain" description="PAS" evidence="9">
    <location>
        <begin position="427"/>
        <end position="491"/>
    </location>
</feature>
<protein>
    <recommendedName>
        <fullName evidence="2">histidine kinase</fullName>
        <ecNumber evidence="2">2.7.13.3</ecNumber>
    </recommendedName>
</protein>
<dbReference type="InterPro" id="IPR005467">
    <property type="entry name" value="His_kinase_dom"/>
</dbReference>
<evidence type="ECO:0000256" key="4">
    <source>
        <dbReference type="ARBA" id="ARBA00022679"/>
    </source>
</evidence>
<dbReference type="GO" id="GO:0000155">
    <property type="term" value="F:phosphorelay sensor kinase activity"/>
    <property type="evidence" value="ECO:0007669"/>
    <property type="project" value="InterPro"/>
</dbReference>
<dbReference type="CDD" id="cd00082">
    <property type="entry name" value="HisKA"/>
    <property type="match status" value="1"/>
</dbReference>
<dbReference type="PRINTS" id="PR00344">
    <property type="entry name" value="BCTRLSENSOR"/>
</dbReference>
<evidence type="ECO:0000259" key="8">
    <source>
        <dbReference type="PROSITE" id="PS50109"/>
    </source>
</evidence>
<evidence type="ECO:0000256" key="1">
    <source>
        <dbReference type="ARBA" id="ARBA00000085"/>
    </source>
</evidence>
<dbReference type="InterPro" id="IPR013656">
    <property type="entry name" value="PAS_4"/>
</dbReference>
<evidence type="ECO:0000256" key="3">
    <source>
        <dbReference type="ARBA" id="ARBA00022553"/>
    </source>
</evidence>
<evidence type="ECO:0000259" key="9">
    <source>
        <dbReference type="PROSITE" id="PS50112"/>
    </source>
</evidence>
<feature type="domain" description="PAS" evidence="9">
    <location>
        <begin position="52"/>
        <end position="115"/>
    </location>
</feature>
<keyword evidence="7" id="KW-0175">Coiled coil</keyword>
<dbReference type="InterPro" id="IPR035965">
    <property type="entry name" value="PAS-like_dom_sf"/>
</dbReference>
<feature type="domain" description="PAC" evidence="10">
    <location>
        <begin position="370"/>
        <end position="423"/>
    </location>
</feature>
<accession>A0A8J7DT00</accession>
<dbReference type="CDD" id="cd00130">
    <property type="entry name" value="PAS"/>
    <property type="match status" value="5"/>
</dbReference>
<dbReference type="InterPro" id="IPR000014">
    <property type="entry name" value="PAS"/>
</dbReference>
<dbReference type="InterPro" id="IPR000700">
    <property type="entry name" value="PAS-assoc_C"/>
</dbReference>
<feature type="domain" description="PAS" evidence="9">
    <location>
        <begin position="296"/>
        <end position="367"/>
    </location>
</feature>
<dbReference type="InterPro" id="IPR001610">
    <property type="entry name" value="PAC"/>
</dbReference>
<dbReference type="PROSITE" id="PS50113">
    <property type="entry name" value="PAC"/>
    <property type="match status" value="3"/>
</dbReference>
<keyword evidence="6" id="KW-0902">Two-component regulatory system</keyword>
<dbReference type="SUPFAM" id="SSF55874">
    <property type="entry name" value="ATPase domain of HSP90 chaperone/DNA topoisomerase II/histidine kinase"/>
    <property type="match status" value="1"/>
</dbReference>
<dbReference type="SMART" id="SM00091">
    <property type="entry name" value="PAS"/>
    <property type="match status" value="5"/>
</dbReference>
<dbReference type="EC" id="2.7.13.3" evidence="2"/>
<dbReference type="Gene3D" id="3.30.450.20">
    <property type="entry name" value="PAS domain"/>
    <property type="match status" value="5"/>
</dbReference>
<dbReference type="SMART" id="SM00086">
    <property type="entry name" value="PAC"/>
    <property type="match status" value="4"/>
</dbReference>
<feature type="domain" description="PAS" evidence="9">
    <location>
        <begin position="541"/>
        <end position="611"/>
    </location>
</feature>
<dbReference type="PANTHER" id="PTHR43304:SF1">
    <property type="entry name" value="PAC DOMAIN-CONTAINING PROTEIN"/>
    <property type="match status" value="1"/>
</dbReference>
<dbReference type="Gene3D" id="1.10.287.130">
    <property type="match status" value="1"/>
</dbReference>
<sequence>MEEVDSQAYQRLQQEAIALRQQVQTLEQELASWGKGSAKAEREELTPRAIAILQGSTEAFFSLNREWVFTYLNSQAEQLLGRSRADLVGKKIWEEFATAVGSLFYQQYHLAMESQKLVNFEAFYPPLEMWYDVRAYRVGEELFVYFTNINALKQLNQSNQALYESEQRFRTLIENVPGAIYRCASDSDWTMEFISDAIAEISGYPASDFINNTARSFASIIHPEDVAEVEDNILEAIAAKTAYILEYRIICSDGAIRWVYEKGQGIFDEGGQFLYLDGVIFDISDRKHAEAELHQTRHFLSSVLENLPVGVAVKEAQDLRFVFWNPSAATLLGYQPEDVMGKNDRDLFPPEQAAEFIQKDREVLASHSTIEIPEEIVQTKLGDTRILRTLKAAILDRQGNPQYLLAIIEDITERKQAEKLLKQRIAAIEATTDGISVLNVDREYIYLNKAFCRIYGYESADELLGKTWRELYNREEIERISRVILPIVEEKGQWHGEARGKMRDGVEFPQDISLTLTDFGLICVCRDIRDRKAAEEALRQSEQRFRDVSEAAGEYLWEIDLKGVYTFVSDKVKRVKGYDPAQVLGHTLFEFMLQEEVERVRAIVQEARSRQGNFKLEHRNITSSGEIVWEEVNGVPLLDETGEIIGFRGTGLSITERKRAELQLRQKTNDLEQALHTLQRAQAQLLQSEKMSGLGQMVAGVAHEINNPVNFIHGNLNPANDYATDLLHLIELYQQHYPDPPEVIQGELDAIDLDFLKEDLTKLLRSMRVGTERIREIVMSLRNFSRLDEADFKPANIHEGLHGTLMILRNRLKATTERPEIEIIKDYGDLPRIECYPGQLNQVFMNIIANAIDAVEARLRENVEPQPGCIWISTEVLDTESVCIRIRDNGSGMREEIEHRIFDPFFTTKEVGKGTGLGMSISYQIVCERHNGLLECVSSLGEGTEFIVTLPLEQRRDRKQLLTNA</sequence>
<dbReference type="InterPro" id="IPR004358">
    <property type="entry name" value="Sig_transdc_His_kin-like_C"/>
</dbReference>
<dbReference type="InterPro" id="IPR036890">
    <property type="entry name" value="HATPase_C_sf"/>
</dbReference>
<dbReference type="SMART" id="SM00388">
    <property type="entry name" value="HisKA"/>
    <property type="match status" value="1"/>
</dbReference>
<dbReference type="Gene3D" id="3.30.565.10">
    <property type="entry name" value="Histidine kinase-like ATPase, C-terminal domain"/>
    <property type="match status" value="1"/>
</dbReference>
<keyword evidence="3" id="KW-0597">Phosphoprotein</keyword>
<dbReference type="RefSeq" id="WP_194028143.1">
    <property type="nucleotide sequence ID" value="NZ_JADEWZ010000004.1"/>
</dbReference>
<comment type="catalytic activity">
    <reaction evidence="1">
        <text>ATP + protein L-histidine = ADP + protein N-phospho-L-histidine.</text>
        <dbReference type="EC" id="2.7.13.3"/>
    </reaction>
</comment>
<dbReference type="InterPro" id="IPR003661">
    <property type="entry name" value="HisK_dim/P_dom"/>
</dbReference>
<dbReference type="SUPFAM" id="SSF47384">
    <property type="entry name" value="Homodimeric domain of signal transducing histidine kinase"/>
    <property type="match status" value="1"/>
</dbReference>
<dbReference type="Proteomes" id="UP000654482">
    <property type="component" value="Unassembled WGS sequence"/>
</dbReference>
<organism evidence="11 12">
    <name type="scientific">Lusitaniella coriacea LEGE 07157</name>
    <dbReference type="NCBI Taxonomy" id="945747"/>
    <lineage>
        <taxon>Bacteria</taxon>
        <taxon>Bacillati</taxon>
        <taxon>Cyanobacteriota</taxon>
        <taxon>Cyanophyceae</taxon>
        <taxon>Spirulinales</taxon>
        <taxon>Lusitaniellaceae</taxon>
        <taxon>Lusitaniella</taxon>
    </lineage>
</organism>
<dbReference type="InterPro" id="IPR036097">
    <property type="entry name" value="HisK_dim/P_sf"/>
</dbReference>
<feature type="domain" description="PAC" evidence="10">
    <location>
        <begin position="243"/>
        <end position="295"/>
    </location>
</feature>
<keyword evidence="4" id="KW-0808">Transferase</keyword>
<comment type="caution">
    <text evidence="11">The sequence shown here is derived from an EMBL/GenBank/DDBJ whole genome shotgun (WGS) entry which is preliminary data.</text>
</comment>
<dbReference type="PROSITE" id="PS50112">
    <property type="entry name" value="PAS"/>
    <property type="match status" value="5"/>
</dbReference>
<feature type="domain" description="PAC" evidence="10">
    <location>
        <begin position="614"/>
        <end position="666"/>
    </location>
</feature>
<name>A0A8J7DT00_9CYAN</name>
<proteinExistence type="predicted"/>
<keyword evidence="5" id="KW-0418">Kinase</keyword>
<evidence type="ECO:0000256" key="2">
    <source>
        <dbReference type="ARBA" id="ARBA00012438"/>
    </source>
</evidence>
<dbReference type="SMART" id="SM00387">
    <property type="entry name" value="HATPase_c"/>
    <property type="match status" value="1"/>
</dbReference>
<dbReference type="PROSITE" id="PS50109">
    <property type="entry name" value="HIS_KIN"/>
    <property type="match status" value="1"/>
</dbReference>
<dbReference type="InterPro" id="IPR013655">
    <property type="entry name" value="PAS_fold_3"/>
</dbReference>
<dbReference type="Pfam" id="PF08447">
    <property type="entry name" value="PAS_3"/>
    <property type="match status" value="1"/>
</dbReference>
<dbReference type="Pfam" id="PF08448">
    <property type="entry name" value="PAS_4"/>
    <property type="match status" value="3"/>
</dbReference>
<dbReference type="PANTHER" id="PTHR43304">
    <property type="entry name" value="PHYTOCHROME-LIKE PROTEIN CPH1"/>
    <property type="match status" value="1"/>
</dbReference>
<keyword evidence="12" id="KW-1185">Reference proteome</keyword>
<dbReference type="Pfam" id="PF02518">
    <property type="entry name" value="HATPase_c"/>
    <property type="match status" value="1"/>
</dbReference>
<dbReference type="AlphaFoldDB" id="A0A8J7DT00"/>
<evidence type="ECO:0000256" key="7">
    <source>
        <dbReference type="SAM" id="Coils"/>
    </source>
</evidence>